<dbReference type="Pfam" id="PF09650">
    <property type="entry name" value="PHA_gran_rgn"/>
    <property type="match status" value="1"/>
</dbReference>
<dbReference type="NCBIfam" id="TIGR02610">
    <property type="entry name" value="PHA_gran_rgn"/>
    <property type="match status" value="1"/>
</dbReference>
<sequence>MPKIDIRRPHNLPPDQARAVVDKVAARMREKFDMQSQWQGDTLRFSRSGVNGAIAVAPESVHVTAELGLMLSPLKGMVEQEIRRKLDEYFGGAA</sequence>
<dbReference type="RefSeq" id="WP_091332754.1">
    <property type="nucleotide sequence ID" value="NZ_FNYC01000001.1"/>
</dbReference>
<evidence type="ECO:0000313" key="1">
    <source>
        <dbReference type="EMBL" id="SEI38457.1"/>
    </source>
</evidence>
<reference evidence="1 2" key="1">
    <citation type="submission" date="2016-10" db="EMBL/GenBank/DDBJ databases">
        <authorList>
            <person name="de Groot N.N."/>
        </authorList>
    </citation>
    <scope>NUCLEOTIDE SEQUENCE [LARGE SCALE GENOMIC DNA]</scope>
    <source>
        <strain evidence="1 2">DSM 26515</strain>
    </source>
</reference>
<proteinExistence type="predicted"/>
<keyword evidence="2" id="KW-1185">Reference proteome</keyword>
<dbReference type="AlphaFoldDB" id="A0A1H6QE06"/>
<gene>
    <name evidence="1" type="ORF">SAMN04487997_0354</name>
</gene>
<dbReference type="STRING" id="529704.SAMN02927913_0269"/>
<dbReference type="Proteomes" id="UP000199420">
    <property type="component" value="Unassembled WGS sequence"/>
</dbReference>
<dbReference type="EMBL" id="FNYC01000001">
    <property type="protein sequence ID" value="SEI38457.1"/>
    <property type="molecule type" value="Genomic_DNA"/>
</dbReference>
<evidence type="ECO:0000313" key="2">
    <source>
        <dbReference type="Proteomes" id="UP000199420"/>
    </source>
</evidence>
<dbReference type="OrthoDB" id="287584at2"/>
<name>A0A1H6QE06_9GAMM</name>
<organism evidence="1 2">
    <name type="scientific">Frateuria terrea</name>
    <dbReference type="NCBI Taxonomy" id="529704"/>
    <lineage>
        <taxon>Bacteria</taxon>
        <taxon>Pseudomonadati</taxon>
        <taxon>Pseudomonadota</taxon>
        <taxon>Gammaproteobacteria</taxon>
        <taxon>Lysobacterales</taxon>
        <taxon>Rhodanobacteraceae</taxon>
        <taxon>Frateuria</taxon>
    </lineage>
</organism>
<dbReference type="InterPro" id="IPR013433">
    <property type="entry name" value="PHA_gran_rgn"/>
</dbReference>
<protein>
    <submittedName>
        <fullName evidence="1">Putative polyhydroxyalkanoic acid system protein</fullName>
    </submittedName>
</protein>
<accession>A0A1H6QE06</accession>